<keyword evidence="6" id="KW-0137">Centromere</keyword>
<name>A0A6C1E2V4_SACPS</name>
<keyword evidence="10" id="KW-1185">Reference proteome</keyword>
<evidence type="ECO:0000313" key="10">
    <source>
        <dbReference type="Proteomes" id="UP000501346"/>
    </source>
</evidence>
<reference evidence="9 10" key="1">
    <citation type="journal article" date="2019" name="BMC Genomics">
        <title>Chromosome level assembly and comparative genome analysis confirm lager-brewing yeasts originated from a single hybridization.</title>
        <authorList>
            <person name="Salazar A.N."/>
            <person name="Gorter de Vries A.R."/>
            <person name="van den Broek M."/>
            <person name="Brouwers N."/>
            <person name="de la Torre Cortes P."/>
            <person name="Kuijpers N.G.A."/>
            <person name="Daran J.G."/>
            <person name="Abeel T."/>
        </authorList>
    </citation>
    <scope>NUCLEOTIDE SEQUENCE [LARGE SCALE GENOMIC DNA]</scope>
    <source>
        <strain evidence="9 10">CBS 1483</strain>
    </source>
</reference>
<dbReference type="CDD" id="cd23834">
    <property type="entry name" value="DRWD-C_Mcm21"/>
    <property type="match status" value="1"/>
</dbReference>
<dbReference type="CDD" id="cd23830">
    <property type="entry name" value="DRWD-N_Mcm21"/>
    <property type="match status" value="1"/>
</dbReference>
<sequence>MSKIDDLQQDIESLLSEIKSLEKNREELKTKLRNKRKNQNSANPIIQEFEDLFDQFPQLNTFLFNEHPELDDMDDKDDSMAQTRSPSPEFKLKSTPATSIPYEPKKRAKLENDENLPEHEWVLKTQPMVQHRMFDSDVADLLDTEILTSPSKRKRKLNLEEITAGDKSMLEDSIILENIYRMFGITFFPLVDPIDLKMKEGSDEIVVDREMLGIRLEVFSERTSKFEKPHYILLKKRVKSNSWFLFKHTIPSFIDVQGIFNDTNGGLVISSDDAYLFAKRVFVQLIEIQRRQQSFKDLEAKEIIHNLDLDLQSSMVSFFVKDVKVELFLKQNEIVSCSILDEIHDFNHKNKNKWELLLLGPLDDLELKLNHSFATIFK</sequence>
<protein>
    <submittedName>
        <fullName evidence="9">Minichromosome maintenance protein</fullName>
    </submittedName>
</protein>
<comment type="similarity">
    <text evidence="3">Belongs to the CENP-O/MCM21 family.</text>
</comment>
<dbReference type="GO" id="GO:0005634">
    <property type="term" value="C:nucleus"/>
    <property type="evidence" value="ECO:0007669"/>
    <property type="project" value="UniProtKB-SubCell"/>
</dbReference>
<evidence type="ECO:0000256" key="5">
    <source>
        <dbReference type="ARBA" id="ARBA00023242"/>
    </source>
</evidence>
<dbReference type="EMBL" id="CP048999">
    <property type="protein sequence ID" value="QID83638.1"/>
    <property type="molecule type" value="Genomic_DNA"/>
</dbReference>
<keyword evidence="5" id="KW-0539">Nucleus</keyword>
<evidence type="ECO:0000256" key="6">
    <source>
        <dbReference type="ARBA" id="ARBA00023328"/>
    </source>
</evidence>
<keyword evidence="4" id="KW-0158">Chromosome</keyword>
<dbReference type="Pfam" id="PF09496">
    <property type="entry name" value="CENP-O"/>
    <property type="match status" value="1"/>
</dbReference>
<comment type="subcellular location">
    <subcellularLocation>
        <location evidence="2">Chromosome</location>
        <location evidence="2">Centromere</location>
    </subcellularLocation>
    <subcellularLocation>
        <location evidence="1">Nucleus</location>
    </subcellularLocation>
</comment>
<evidence type="ECO:0000256" key="8">
    <source>
        <dbReference type="SAM" id="MobiDB-lite"/>
    </source>
</evidence>
<dbReference type="Proteomes" id="UP000501346">
    <property type="component" value="Chromosome SeII-SeIV"/>
</dbReference>
<evidence type="ECO:0000256" key="1">
    <source>
        <dbReference type="ARBA" id="ARBA00004123"/>
    </source>
</evidence>
<dbReference type="InterPro" id="IPR018464">
    <property type="entry name" value="CENP-O"/>
</dbReference>
<evidence type="ECO:0000256" key="7">
    <source>
        <dbReference type="SAM" id="Coils"/>
    </source>
</evidence>
<feature type="coiled-coil region" evidence="7">
    <location>
        <begin position="4"/>
        <end position="38"/>
    </location>
</feature>
<dbReference type="AlphaFoldDB" id="A0A6C1E2V4"/>
<feature type="region of interest" description="Disordered" evidence="8">
    <location>
        <begin position="68"/>
        <end position="102"/>
    </location>
</feature>
<evidence type="ECO:0000256" key="2">
    <source>
        <dbReference type="ARBA" id="ARBA00004584"/>
    </source>
</evidence>
<evidence type="ECO:0000313" key="9">
    <source>
        <dbReference type="EMBL" id="QID83638.1"/>
    </source>
</evidence>
<proteinExistence type="inferred from homology"/>
<evidence type="ECO:0000256" key="4">
    <source>
        <dbReference type="ARBA" id="ARBA00022454"/>
    </source>
</evidence>
<evidence type="ECO:0000256" key="3">
    <source>
        <dbReference type="ARBA" id="ARBA00007321"/>
    </source>
</evidence>
<gene>
    <name evidence="9" type="primary">MCM21_2</name>
    <name evidence="9" type="ORF">GRS66_006110</name>
</gene>
<organism evidence="9 10">
    <name type="scientific">Saccharomyces pastorianus</name>
    <name type="common">Lager yeast</name>
    <name type="synonym">Saccharomyces cerevisiae x Saccharomyces eubayanus</name>
    <dbReference type="NCBI Taxonomy" id="27292"/>
    <lineage>
        <taxon>Eukaryota</taxon>
        <taxon>Fungi</taxon>
        <taxon>Dikarya</taxon>
        <taxon>Ascomycota</taxon>
        <taxon>Saccharomycotina</taxon>
        <taxon>Saccharomycetes</taxon>
        <taxon>Saccharomycetales</taxon>
        <taxon>Saccharomycetaceae</taxon>
        <taxon>Saccharomyces</taxon>
    </lineage>
</organism>
<dbReference type="GO" id="GO:0000776">
    <property type="term" value="C:kinetochore"/>
    <property type="evidence" value="ECO:0007669"/>
    <property type="project" value="InterPro"/>
</dbReference>
<dbReference type="OrthoDB" id="10050372at2759"/>
<accession>A0A6C1E2V4</accession>
<keyword evidence="7" id="KW-0175">Coiled coil</keyword>